<dbReference type="PANTHER" id="PTHR35810:SF1">
    <property type="entry name" value="CYTOPLASMIC PROTEIN"/>
    <property type="match status" value="1"/>
</dbReference>
<dbReference type="InterPro" id="IPR011204">
    <property type="entry name" value="Virulence_RhuM-like"/>
</dbReference>
<accession>A0A1V1PAE5</accession>
<dbReference type="Pfam" id="PF13310">
    <property type="entry name" value="Virulence_RhuM"/>
    <property type="match status" value="1"/>
</dbReference>
<sequence length="344" mass="40366">MDNDNQNIIIYNTADGKACVSLYAKDGMIWLNQNQLAELFDTSKQNIGQHISNILKEKELSKDSVVKNFFTTASDGKDYKVVFYSLEMILAIGFRVRSKRGTQFRIWANQNLKEYMIKGFLMDDERLKNPDGRPDYFDELLERIREIRASEKRFYQKIRDLFALSSDYDKTDKATQMFFAETQNKLLFAVTGQTAAEIIINRADANKPNMALTSWKGNVVRKQDIFIAKNYLFKDEIDTLNRLVVIFLETAELRVKNRIDINIKFWRENVDRILEFNEKPLLKSKGTISNATMQEKVREIYQLFNKKRKIYEAKQADNHDHEELKLLEDKIETIKYDNNSSNVL</sequence>
<dbReference type="EMBL" id="ATBP01000229">
    <property type="protein sequence ID" value="ETR71733.1"/>
    <property type="molecule type" value="Genomic_DNA"/>
</dbReference>
<name>A0A1V1PAE5_9BACT</name>
<dbReference type="AlphaFoldDB" id="A0A1V1PAE5"/>
<protein>
    <submittedName>
        <fullName evidence="1">Virulence protein</fullName>
    </submittedName>
</protein>
<reference evidence="2" key="1">
    <citation type="submission" date="2012-11" db="EMBL/GenBank/DDBJ databases">
        <authorList>
            <person name="Lucero-Rivera Y.E."/>
            <person name="Tovar-Ramirez D."/>
        </authorList>
    </citation>
    <scope>NUCLEOTIDE SEQUENCE [LARGE SCALE GENOMIC DNA]</scope>
    <source>
        <strain evidence="2">Araruama</strain>
    </source>
</reference>
<comment type="caution">
    <text evidence="1">The sequence shown here is derived from an EMBL/GenBank/DDBJ whole genome shotgun (WGS) entry which is preliminary data.</text>
</comment>
<organism evidence="1 2">
    <name type="scientific">Candidatus Magnetoglobus multicellularis str. Araruama</name>
    <dbReference type="NCBI Taxonomy" id="890399"/>
    <lineage>
        <taxon>Bacteria</taxon>
        <taxon>Pseudomonadati</taxon>
        <taxon>Thermodesulfobacteriota</taxon>
        <taxon>Desulfobacteria</taxon>
        <taxon>Desulfobacterales</taxon>
        <taxon>Desulfobacteraceae</taxon>
        <taxon>Candidatus Magnetoglobus</taxon>
    </lineage>
</organism>
<gene>
    <name evidence="1" type="ORF">OMM_02273</name>
</gene>
<proteinExistence type="predicted"/>
<evidence type="ECO:0000313" key="1">
    <source>
        <dbReference type="EMBL" id="ETR71733.1"/>
    </source>
</evidence>
<dbReference type="PIRSF" id="PIRSF015268">
    <property type="entry name" value="Virulence_RhuM"/>
    <property type="match status" value="1"/>
</dbReference>
<dbReference type="PANTHER" id="PTHR35810">
    <property type="entry name" value="CYTOPLASMIC PROTEIN-RELATED"/>
    <property type="match status" value="1"/>
</dbReference>
<evidence type="ECO:0000313" key="2">
    <source>
        <dbReference type="Proteomes" id="UP000189670"/>
    </source>
</evidence>
<dbReference type="Proteomes" id="UP000189670">
    <property type="component" value="Unassembled WGS sequence"/>
</dbReference>